<dbReference type="AlphaFoldDB" id="A0A0F9AMK6"/>
<reference evidence="1" key="1">
    <citation type="journal article" date="2015" name="Nature">
        <title>Complex archaea that bridge the gap between prokaryotes and eukaryotes.</title>
        <authorList>
            <person name="Spang A."/>
            <person name="Saw J.H."/>
            <person name="Jorgensen S.L."/>
            <person name="Zaremba-Niedzwiedzka K."/>
            <person name="Martijn J."/>
            <person name="Lind A.E."/>
            <person name="van Eijk R."/>
            <person name="Schleper C."/>
            <person name="Guy L."/>
            <person name="Ettema T.J."/>
        </authorList>
    </citation>
    <scope>NUCLEOTIDE SEQUENCE</scope>
</reference>
<sequence>MPTLNECIEQIGVLVKKKEFTTDTLFLKLVWAMVELAEAMDIVKKRGLPPADDVPMVA</sequence>
<protein>
    <submittedName>
        <fullName evidence="1">Uncharacterized protein</fullName>
    </submittedName>
</protein>
<evidence type="ECO:0000313" key="1">
    <source>
        <dbReference type="EMBL" id="KKK79704.1"/>
    </source>
</evidence>
<name>A0A0F9AMK6_9ZZZZ</name>
<gene>
    <name evidence="1" type="ORF">LCGC14_2830800</name>
</gene>
<comment type="caution">
    <text evidence="1">The sequence shown here is derived from an EMBL/GenBank/DDBJ whole genome shotgun (WGS) entry which is preliminary data.</text>
</comment>
<dbReference type="EMBL" id="LAZR01053906">
    <property type="protein sequence ID" value="KKK79704.1"/>
    <property type="molecule type" value="Genomic_DNA"/>
</dbReference>
<proteinExistence type="predicted"/>
<feature type="non-terminal residue" evidence="1">
    <location>
        <position position="58"/>
    </location>
</feature>
<organism evidence="1">
    <name type="scientific">marine sediment metagenome</name>
    <dbReference type="NCBI Taxonomy" id="412755"/>
    <lineage>
        <taxon>unclassified sequences</taxon>
        <taxon>metagenomes</taxon>
        <taxon>ecological metagenomes</taxon>
    </lineage>
</organism>
<accession>A0A0F9AMK6</accession>